<feature type="domain" description="Transglutaminase-like" evidence="3">
    <location>
        <begin position="511"/>
        <end position="589"/>
    </location>
</feature>
<accession>A0A934NAL8</accession>
<sequence>MATLTGGGVRPLTARSSTATALVMALLTATGWALLSGGWQESSASALLVGLAGVIEAVILARGRVSRSVALLIAPVLLFASVLPASIGTRPETGPGGIPHLIGQYATAAATGLLGNAQWEFQVSLSALLWVVGAWTAWFAVRERRGALASGPCWAVLAVTVINAPTADQVGLPAAVAAVLAILLIAAVYLDGLNDSWQDRRVGVLPGTDGRFAGAAAGAGVLVVVIALLMPPLTSTDISGRLFAVGGNHGGKGSGISPGGSGLGPPGTVRFSPSTIPGGPLTLANTPVLNYTSSISTGLYLRMATDGVFDGGNWLPDESALNNGDFSQQVTGPGRIPRDRSVADGGVGALQQPVSVTVTLSKDTSGDNTLPFPGEPDASTVAARVNGLQQPIVGGALLTVDSATAVQPIAGSSFTTTATQPAASADQLRAASRNYPSFIDRDQFTTLADDPTHGGAVITALARQWTRNTSNPYDAATAIEAQLRDPRLFNYTLDPPQPPSSPSVWPVTYFLTTSHRGYCQYFATAMGAMLRALGIPARLVNGYGPGTSPNSAARGVDQEAIYQVGSNDAHTWVEAYFPGYGWIPFEPTPPSNAGDYKPFSRGSVSAPAGPAPTRAPSVSPAPSVPAPGHSPPPSTSNGSSVPMVVRTAAAALALLLVPLMVFSAWFLRPRGLRGVWRRVGLVGSLAGVPRSPALTFDEYASRLSAALPRERAGTGPGRSRGADWRSALADIAAGSDRALYGRGGPAPGESARIVAAWRRLARVAPHVGWRLLRRHTISR</sequence>
<dbReference type="InterPro" id="IPR025403">
    <property type="entry name" value="TgpA-like_C"/>
</dbReference>
<dbReference type="Gene3D" id="3.10.620.30">
    <property type="match status" value="1"/>
</dbReference>
<reference evidence="4 5" key="1">
    <citation type="submission" date="2020-10" db="EMBL/GenBank/DDBJ databases">
        <title>Ca. Dormibacterota MAGs.</title>
        <authorList>
            <person name="Montgomery K."/>
        </authorList>
    </citation>
    <scope>NUCLEOTIDE SEQUENCE [LARGE SCALE GENOMIC DNA]</scope>
    <source>
        <strain evidence="4">Mitchell_Peninsula_5</strain>
    </source>
</reference>
<feature type="transmembrane region" description="Helical" evidence="2">
    <location>
        <begin position="170"/>
        <end position="190"/>
    </location>
</feature>
<dbReference type="SMART" id="SM00460">
    <property type="entry name" value="TGc"/>
    <property type="match status" value="1"/>
</dbReference>
<dbReference type="SUPFAM" id="SSF54001">
    <property type="entry name" value="Cysteine proteinases"/>
    <property type="match status" value="1"/>
</dbReference>
<evidence type="ECO:0000259" key="3">
    <source>
        <dbReference type="SMART" id="SM00460"/>
    </source>
</evidence>
<dbReference type="InterPro" id="IPR038765">
    <property type="entry name" value="Papain-like_cys_pep_sf"/>
</dbReference>
<dbReference type="Pfam" id="PF01841">
    <property type="entry name" value="Transglut_core"/>
    <property type="match status" value="1"/>
</dbReference>
<feature type="transmembrane region" description="Helical" evidence="2">
    <location>
        <begin position="44"/>
        <end position="61"/>
    </location>
</feature>
<dbReference type="PANTHER" id="PTHR42736:SF1">
    <property type="entry name" value="PROTEIN-GLUTAMINE GAMMA-GLUTAMYLTRANSFERASE"/>
    <property type="match status" value="1"/>
</dbReference>
<evidence type="ECO:0000256" key="2">
    <source>
        <dbReference type="SAM" id="Phobius"/>
    </source>
</evidence>
<feature type="transmembrane region" description="Helical" evidence="2">
    <location>
        <begin position="147"/>
        <end position="164"/>
    </location>
</feature>
<comment type="caution">
    <text evidence="4">The sequence shown here is derived from an EMBL/GenBank/DDBJ whole genome shotgun (WGS) entry which is preliminary data.</text>
</comment>
<keyword evidence="2" id="KW-0812">Transmembrane</keyword>
<evidence type="ECO:0000313" key="4">
    <source>
        <dbReference type="EMBL" id="MBJ7610297.1"/>
    </source>
</evidence>
<feature type="transmembrane region" description="Helical" evidence="2">
    <location>
        <begin position="121"/>
        <end position="140"/>
    </location>
</feature>
<feature type="transmembrane region" description="Helical" evidence="2">
    <location>
        <begin position="643"/>
        <end position="667"/>
    </location>
</feature>
<feature type="transmembrane region" description="Helical" evidence="2">
    <location>
        <begin position="12"/>
        <end position="32"/>
    </location>
</feature>
<feature type="compositionally biased region" description="Low complexity" evidence="1">
    <location>
        <begin position="611"/>
        <end position="621"/>
    </location>
</feature>
<feature type="transmembrane region" description="Helical" evidence="2">
    <location>
        <begin position="211"/>
        <end position="230"/>
    </location>
</feature>
<feature type="region of interest" description="Disordered" evidence="1">
    <location>
        <begin position="594"/>
        <end position="639"/>
    </location>
</feature>
<dbReference type="Proteomes" id="UP000614410">
    <property type="component" value="Unassembled WGS sequence"/>
</dbReference>
<dbReference type="InterPro" id="IPR021878">
    <property type="entry name" value="TgpA_N"/>
</dbReference>
<dbReference type="InterPro" id="IPR052901">
    <property type="entry name" value="Bact_TGase-like"/>
</dbReference>
<evidence type="ECO:0000256" key="1">
    <source>
        <dbReference type="SAM" id="MobiDB-lite"/>
    </source>
</evidence>
<dbReference type="InterPro" id="IPR002931">
    <property type="entry name" value="Transglutaminase-like"/>
</dbReference>
<protein>
    <submittedName>
        <fullName evidence="4">Transglutaminase domain-containing protein</fullName>
    </submittedName>
</protein>
<dbReference type="PANTHER" id="PTHR42736">
    <property type="entry name" value="PROTEIN-GLUTAMINE GAMMA-GLUTAMYLTRANSFERASE"/>
    <property type="match status" value="1"/>
</dbReference>
<proteinExistence type="predicted"/>
<organism evidence="4 5">
    <name type="scientific">Candidatus Amunia macphersoniae</name>
    <dbReference type="NCBI Taxonomy" id="3127014"/>
    <lineage>
        <taxon>Bacteria</taxon>
        <taxon>Bacillati</taxon>
        <taxon>Candidatus Dormiibacterota</taxon>
        <taxon>Candidatus Dormibacteria</taxon>
        <taxon>Candidatus Aeolococcales</taxon>
        <taxon>Candidatus Aeolococcaceae</taxon>
        <taxon>Candidatus Amunia</taxon>
    </lineage>
</organism>
<dbReference type="EMBL" id="JAEKNN010000060">
    <property type="protein sequence ID" value="MBJ7610297.1"/>
    <property type="molecule type" value="Genomic_DNA"/>
</dbReference>
<feature type="transmembrane region" description="Helical" evidence="2">
    <location>
        <begin position="68"/>
        <end position="87"/>
    </location>
</feature>
<feature type="compositionally biased region" description="Pro residues" evidence="1">
    <location>
        <begin position="622"/>
        <end position="634"/>
    </location>
</feature>
<name>A0A934NAL8_9BACT</name>
<dbReference type="Pfam" id="PF11992">
    <property type="entry name" value="TgpA_N"/>
    <property type="match status" value="1"/>
</dbReference>
<dbReference type="Pfam" id="PF13559">
    <property type="entry name" value="DUF4129"/>
    <property type="match status" value="1"/>
</dbReference>
<keyword evidence="2" id="KW-0472">Membrane</keyword>
<gene>
    <name evidence="4" type="ORF">JF887_12830</name>
</gene>
<evidence type="ECO:0000313" key="5">
    <source>
        <dbReference type="Proteomes" id="UP000614410"/>
    </source>
</evidence>
<keyword evidence="2" id="KW-1133">Transmembrane helix</keyword>
<dbReference type="AlphaFoldDB" id="A0A934NAL8"/>